<protein>
    <submittedName>
        <fullName evidence="2">Uncharacterized protein</fullName>
    </submittedName>
</protein>
<dbReference type="AlphaFoldDB" id="A0A9K3H843"/>
<proteinExistence type="predicted"/>
<evidence type="ECO:0000256" key="1">
    <source>
        <dbReference type="SAM" id="Phobius"/>
    </source>
</evidence>
<feature type="transmembrane region" description="Helical" evidence="1">
    <location>
        <begin position="21"/>
        <end position="50"/>
    </location>
</feature>
<evidence type="ECO:0000313" key="3">
    <source>
        <dbReference type="Proteomes" id="UP000215914"/>
    </source>
</evidence>
<keyword evidence="1" id="KW-1133">Transmembrane helix</keyword>
<reference evidence="2" key="2">
    <citation type="submission" date="2020-06" db="EMBL/GenBank/DDBJ databases">
        <title>Helianthus annuus Genome sequencing and assembly Release 2.</title>
        <authorList>
            <person name="Gouzy J."/>
            <person name="Langlade N."/>
            <person name="Munos S."/>
        </authorList>
    </citation>
    <scope>NUCLEOTIDE SEQUENCE</scope>
    <source>
        <tissue evidence="2">Leaves</tissue>
    </source>
</reference>
<gene>
    <name evidence="2" type="ORF">HanXRQr2_Chr14g0648241</name>
</gene>
<name>A0A9K3H843_HELAN</name>
<evidence type="ECO:0000313" key="2">
    <source>
        <dbReference type="EMBL" id="KAF5769438.1"/>
    </source>
</evidence>
<comment type="caution">
    <text evidence="2">The sequence shown here is derived from an EMBL/GenBank/DDBJ whole genome shotgun (WGS) entry which is preliminary data.</text>
</comment>
<keyword evidence="3" id="KW-1185">Reference proteome</keyword>
<keyword evidence="1" id="KW-0812">Transmembrane</keyword>
<sequence>MVWLKTFKLSALGRQPEDVEYCIRVLCFVFCVYVLCFVLFCFVLFCFVLFCFVLFCFVLFCFVLFCFVLFCFVLFCFVLFCFVLFCFVLFCYYVSILADATIQVRGCLATSPLRYQRIQEMFMFLSDYCSCITTNTADLLIRSCLVLILCTFVYIHV</sequence>
<feature type="transmembrane region" description="Helical" evidence="1">
    <location>
        <begin position="62"/>
        <end position="95"/>
    </location>
</feature>
<reference evidence="2" key="1">
    <citation type="journal article" date="2017" name="Nature">
        <title>The sunflower genome provides insights into oil metabolism, flowering and Asterid evolution.</title>
        <authorList>
            <person name="Badouin H."/>
            <person name="Gouzy J."/>
            <person name="Grassa C.J."/>
            <person name="Murat F."/>
            <person name="Staton S.E."/>
            <person name="Cottret L."/>
            <person name="Lelandais-Briere C."/>
            <person name="Owens G.L."/>
            <person name="Carrere S."/>
            <person name="Mayjonade B."/>
            <person name="Legrand L."/>
            <person name="Gill N."/>
            <person name="Kane N.C."/>
            <person name="Bowers J.E."/>
            <person name="Hubner S."/>
            <person name="Bellec A."/>
            <person name="Berard A."/>
            <person name="Berges H."/>
            <person name="Blanchet N."/>
            <person name="Boniface M.C."/>
            <person name="Brunel D."/>
            <person name="Catrice O."/>
            <person name="Chaidir N."/>
            <person name="Claudel C."/>
            <person name="Donnadieu C."/>
            <person name="Faraut T."/>
            <person name="Fievet G."/>
            <person name="Helmstetter N."/>
            <person name="King M."/>
            <person name="Knapp S.J."/>
            <person name="Lai Z."/>
            <person name="Le Paslier M.C."/>
            <person name="Lippi Y."/>
            <person name="Lorenzon L."/>
            <person name="Mandel J.R."/>
            <person name="Marage G."/>
            <person name="Marchand G."/>
            <person name="Marquand E."/>
            <person name="Bret-Mestries E."/>
            <person name="Morien E."/>
            <person name="Nambeesan S."/>
            <person name="Nguyen T."/>
            <person name="Pegot-Espagnet P."/>
            <person name="Pouilly N."/>
            <person name="Raftis F."/>
            <person name="Sallet E."/>
            <person name="Schiex T."/>
            <person name="Thomas J."/>
            <person name="Vandecasteele C."/>
            <person name="Vares D."/>
            <person name="Vear F."/>
            <person name="Vautrin S."/>
            <person name="Crespi M."/>
            <person name="Mangin B."/>
            <person name="Burke J.M."/>
            <person name="Salse J."/>
            <person name="Munos S."/>
            <person name="Vincourt P."/>
            <person name="Rieseberg L.H."/>
            <person name="Langlade N.B."/>
        </authorList>
    </citation>
    <scope>NUCLEOTIDE SEQUENCE</scope>
    <source>
        <tissue evidence="2">Leaves</tissue>
    </source>
</reference>
<organism evidence="2 3">
    <name type="scientific">Helianthus annuus</name>
    <name type="common">Common sunflower</name>
    <dbReference type="NCBI Taxonomy" id="4232"/>
    <lineage>
        <taxon>Eukaryota</taxon>
        <taxon>Viridiplantae</taxon>
        <taxon>Streptophyta</taxon>
        <taxon>Embryophyta</taxon>
        <taxon>Tracheophyta</taxon>
        <taxon>Spermatophyta</taxon>
        <taxon>Magnoliopsida</taxon>
        <taxon>eudicotyledons</taxon>
        <taxon>Gunneridae</taxon>
        <taxon>Pentapetalae</taxon>
        <taxon>asterids</taxon>
        <taxon>campanulids</taxon>
        <taxon>Asterales</taxon>
        <taxon>Asteraceae</taxon>
        <taxon>Asteroideae</taxon>
        <taxon>Heliantheae alliance</taxon>
        <taxon>Heliantheae</taxon>
        <taxon>Helianthus</taxon>
    </lineage>
</organism>
<dbReference type="EMBL" id="MNCJ02000329">
    <property type="protein sequence ID" value="KAF5769438.1"/>
    <property type="molecule type" value="Genomic_DNA"/>
</dbReference>
<dbReference type="Proteomes" id="UP000215914">
    <property type="component" value="Unassembled WGS sequence"/>
</dbReference>
<keyword evidence="1" id="KW-0472">Membrane</keyword>
<accession>A0A9K3H843</accession>
<dbReference type="Gramene" id="mRNA:HanXRQr2_Chr14g0648241">
    <property type="protein sequence ID" value="mRNA:HanXRQr2_Chr14g0648241"/>
    <property type="gene ID" value="HanXRQr2_Chr14g0648241"/>
</dbReference>
<feature type="transmembrane region" description="Helical" evidence="1">
    <location>
        <begin position="139"/>
        <end position="156"/>
    </location>
</feature>